<feature type="domain" description="Nucleoside phosphorylase" evidence="1">
    <location>
        <begin position="122"/>
        <end position="180"/>
    </location>
</feature>
<reference evidence="2" key="1">
    <citation type="journal article" date="2022" name="ISME J.">
        <title>Identification of active gaseous-alkane degraders at natural gas seeps.</title>
        <authorList>
            <person name="Farhan Ul Haque M."/>
            <person name="Hernandez M."/>
            <person name="Crombie A.T."/>
            <person name="Murrell J.C."/>
        </authorList>
    </citation>
    <scope>NUCLEOTIDE SEQUENCE</scope>
    <source>
        <strain evidence="2">PC2</strain>
    </source>
</reference>
<evidence type="ECO:0000259" key="1">
    <source>
        <dbReference type="Pfam" id="PF01048"/>
    </source>
</evidence>
<dbReference type="EMBL" id="JAIVFP010000001">
    <property type="protein sequence ID" value="MCI4684158.1"/>
    <property type="molecule type" value="Genomic_DNA"/>
</dbReference>
<dbReference type="PANTHER" id="PTHR46832:SF1">
    <property type="entry name" value="5'-METHYLTHIOADENOSINE_S-ADENOSYLHOMOCYSTEINE NUCLEOSIDASE"/>
    <property type="match status" value="1"/>
</dbReference>
<keyword evidence="3" id="KW-1185">Reference proteome</keyword>
<protein>
    <submittedName>
        <fullName evidence="2">Phosphorylase</fullName>
    </submittedName>
</protein>
<sequence length="247" mass="25318">MNGRLPSRSREFAAAALAKPRIAIVVGMTSEARIADAGPDLTIIGGGSAARVEAGLAQAHRRAADQGRPLQGVLSFGVAGALAPHLRPGDLLAPVVVMAEAGVFPCHAGWAGHLARVLPGARTGALLGADAAIVTPERKRRLHQERGAHAVDMESHGAARFAAENDLPFAVLRAVADPQERAIPPAALAGFRPDGAADGWAVLAALARSPGQTAALIRTAFDARAAIAALLGSRRLLGGFFGFDQVV</sequence>
<name>A0ABS9Z939_9HYPH</name>
<dbReference type="InterPro" id="IPR035994">
    <property type="entry name" value="Nucleoside_phosphorylase_sf"/>
</dbReference>
<evidence type="ECO:0000313" key="3">
    <source>
        <dbReference type="Proteomes" id="UP001139104"/>
    </source>
</evidence>
<dbReference type="Proteomes" id="UP001139104">
    <property type="component" value="Unassembled WGS sequence"/>
</dbReference>
<dbReference type="SUPFAM" id="SSF53167">
    <property type="entry name" value="Purine and uridine phosphorylases"/>
    <property type="match status" value="1"/>
</dbReference>
<organism evidence="2 3">
    <name type="scientific">Candidatus Rhodoblastus alkanivorans</name>
    <dbReference type="NCBI Taxonomy" id="2954117"/>
    <lineage>
        <taxon>Bacteria</taxon>
        <taxon>Pseudomonadati</taxon>
        <taxon>Pseudomonadota</taxon>
        <taxon>Alphaproteobacteria</taxon>
        <taxon>Hyphomicrobiales</taxon>
        <taxon>Rhodoblastaceae</taxon>
        <taxon>Rhodoblastus</taxon>
    </lineage>
</organism>
<evidence type="ECO:0000313" key="2">
    <source>
        <dbReference type="EMBL" id="MCI4684158.1"/>
    </source>
</evidence>
<dbReference type="Pfam" id="PF01048">
    <property type="entry name" value="PNP_UDP_1"/>
    <property type="match status" value="1"/>
</dbReference>
<dbReference type="InterPro" id="IPR000845">
    <property type="entry name" value="Nucleoside_phosphorylase_d"/>
</dbReference>
<comment type="caution">
    <text evidence="2">The sequence shown here is derived from an EMBL/GenBank/DDBJ whole genome shotgun (WGS) entry which is preliminary data.</text>
</comment>
<proteinExistence type="predicted"/>
<gene>
    <name evidence="2" type="ORF">K2U94_15550</name>
</gene>
<dbReference type="RefSeq" id="WP_243068068.1">
    <property type="nucleotide sequence ID" value="NZ_JAIVFK010000015.1"/>
</dbReference>
<accession>A0ABS9Z939</accession>
<dbReference type="Gene3D" id="3.40.50.1580">
    <property type="entry name" value="Nucleoside phosphorylase domain"/>
    <property type="match status" value="1"/>
</dbReference>
<dbReference type="PANTHER" id="PTHR46832">
    <property type="entry name" value="5'-METHYLTHIOADENOSINE/S-ADENOSYLHOMOCYSTEINE NUCLEOSIDASE"/>
    <property type="match status" value="1"/>
</dbReference>